<keyword evidence="3" id="KW-1185">Reference proteome</keyword>
<dbReference type="EMBL" id="FQZF01000035">
    <property type="protein sequence ID" value="SHK18486.1"/>
    <property type="molecule type" value="Genomic_DNA"/>
</dbReference>
<dbReference type="STRING" id="198092.SAMN02745194_04381"/>
<protein>
    <submittedName>
        <fullName evidence="2">Cell division protein FtsB</fullName>
    </submittedName>
</protein>
<organism evidence="2 3">
    <name type="scientific">Muricoccus roseus</name>
    <dbReference type="NCBI Taxonomy" id="198092"/>
    <lineage>
        <taxon>Bacteria</taxon>
        <taxon>Pseudomonadati</taxon>
        <taxon>Pseudomonadota</taxon>
        <taxon>Alphaproteobacteria</taxon>
        <taxon>Acetobacterales</taxon>
        <taxon>Roseomonadaceae</taxon>
        <taxon>Muricoccus</taxon>
    </lineage>
</organism>
<reference evidence="2 3" key="1">
    <citation type="submission" date="2016-11" db="EMBL/GenBank/DDBJ databases">
        <authorList>
            <person name="Jaros S."/>
            <person name="Januszkiewicz K."/>
            <person name="Wedrychowicz H."/>
        </authorList>
    </citation>
    <scope>NUCLEOTIDE SEQUENCE [LARGE SCALE GENOMIC DNA]</scope>
    <source>
        <strain evidence="2 3">DSM 14916</strain>
    </source>
</reference>
<feature type="coiled-coil region" evidence="1">
    <location>
        <begin position="48"/>
        <end position="75"/>
    </location>
</feature>
<keyword evidence="2" id="KW-0132">Cell division</keyword>
<evidence type="ECO:0000256" key="1">
    <source>
        <dbReference type="SAM" id="Coils"/>
    </source>
</evidence>
<keyword evidence="1" id="KW-0175">Coiled coil</keyword>
<accession>A0A1M6QE59</accession>
<name>A0A1M6QE59_9PROT</name>
<dbReference type="AlphaFoldDB" id="A0A1M6QE59"/>
<keyword evidence="2" id="KW-0131">Cell cycle</keyword>
<sequence length="109" mass="12339">MAFLRGVKRRAQALVLPTIFFALCGYFAHHAMHGTRGLLARDARNTEIAAARIVLAEAEAERDAMERKVAGLRAEHLDRDMLEERARALLNVVSRDEIIVPYAPNRRLF</sequence>
<gene>
    <name evidence="2" type="ORF">SAMN02745194_04381</name>
</gene>
<evidence type="ECO:0000313" key="3">
    <source>
        <dbReference type="Proteomes" id="UP000184387"/>
    </source>
</evidence>
<proteinExistence type="predicted"/>
<dbReference type="GO" id="GO:0051301">
    <property type="term" value="P:cell division"/>
    <property type="evidence" value="ECO:0007669"/>
    <property type="project" value="UniProtKB-KW"/>
</dbReference>
<dbReference type="Proteomes" id="UP000184387">
    <property type="component" value="Unassembled WGS sequence"/>
</dbReference>
<dbReference type="Pfam" id="PF04977">
    <property type="entry name" value="DivIC"/>
    <property type="match status" value="1"/>
</dbReference>
<dbReference type="InterPro" id="IPR007060">
    <property type="entry name" value="FtsL/DivIC"/>
</dbReference>
<evidence type="ECO:0000313" key="2">
    <source>
        <dbReference type="EMBL" id="SHK18486.1"/>
    </source>
</evidence>